<reference evidence="4 5" key="1">
    <citation type="journal article" date="2019" name="Int. J. Syst. Evol. Microbiol.">
        <title>The Global Catalogue of Microorganisms (GCM) 10K type strain sequencing project: providing services to taxonomists for standard genome sequencing and annotation.</title>
        <authorList>
            <consortium name="The Broad Institute Genomics Platform"/>
            <consortium name="The Broad Institute Genome Sequencing Center for Infectious Disease"/>
            <person name="Wu L."/>
            <person name="Ma J."/>
        </authorList>
    </citation>
    <scope>NUCLEOTIDE SEQUENCE [LARGE SCALE GENOMIC DNA]</scope>
    <source>
        <strain evidence="4 5">CGMCC 1.10390</strain>
    </source>
</reference>
<feature type="compositionally biased region" description="Basic and acidic residues" evidence="1">
    <location>
        <begin position="44"/>
        <end position="53"/>
    </location>
</feature>
<evidence type="ECO:0000256" key="2">
    <source>
        <dbReference type="SAM" id="Phobius"/>
    </source>
</evidence>
<feature type="transmembrane region" description="Helical" evidence="2">
    <location>
        <begin position="120"/>
        <end position="136"/>
    </location>
</feature>
<evidence type="ECO:0000313" key="4">
    <source>
        <dbReference type="EMBL" id="MFD1646869.1"/>
    </source>
</evidence>
<evidence type="ECO:0000256" key="1">
    <source>
        <dbReference type="SAM" id="MobiDB-lite"/>
    </source>
</evidence>
<keyword evidence="5" id="KW-1185">Reference proteome</keyword>
<feature type="transmembrane region" description="Helical" evidence="2">
    <location>
        <begin position="91"/>
        <end position="114"/>
    </location>
</feature>
<dbReference type="EMBL" id="JBHUDO010000003">
    <property type="protein sequence ID" value="MFD1646869.1"/>
    <property type="molecule type" value="Genomic_DNA"/>
</dbReference>
<dbReference type="InterPro" id="IPR026870">
    <property type="entry name" value="Zinc_ribbon_dom"/>
</dbReference>
<protein>
    <submittedName>
        <fullName evidence="4">Zinc-ribbon domain-containing protein</fullName>
    </submittedName>
</protein>
<feature type="region of interest" description="Disordered" evidence="1">
    <location>
        <begin position="25"/>
        <end position="65"/>
    </location>
</feature>
<keyword evidence="2" id="KW-0472">Membrane</keyword>
<organism evidence="4 5">
    <name type="scientific">Haloarchaeobius litoreus</name>
    <dbReference type="NCBI Taxonomy" id="755306"/>
    <lineage>
        <taxon>Archaea</taxon>
        <taxon>Methanobacteriati</taxon>
        <taxon>Methanobacteriota</taxon>
        <taxon>Stenosarchaea group</taxon>
        <taxon>Halobacteria</taxon>
        <taxon>Halobacteriales</taxon>
        <taxon>Halorubellaceae</taxon>
        <taxon>Haloarchaeobius</taxon>
    </lineage>
</organism>
<gene>
    <name evidence="4" type="ORF">ACFSBL_14350</name>
</gene>
<feature type="transmembrane region" description="Helical" evidence="2">
    <location>
        <begin position="148"/>
        <end position="172"/>
    </location>
</feature>
<proteinExistence type="predicted"/>
<dbReference type="Proteomes" id="UP001597034">
    <property type="component" value="Unassembled WGS sequence"/>
</dbReference>
<name>A0ABD6DKK1_9EURY</name>
<dbReference type="Pfam" id="PF13240">
    <property type="entry name" value="Zn_Ribbon_1"/>
    <property type="match status" value="1"/>
</dbReference>
<evidence type="ECO:0000313" key="5">
    <source>
        <dbReference type="Proteomes" id="UP001597034"/>
    </source>
</evidence>
<keyword evidence="2" id="KW-0812">Transmembrane</keyword>
<dbReference type="RefSeq" id="WP_256401058.1">
    <property type="nucleotide sequence ID" value="NZ_JANHJR010000003.1"/>
</dbReference>
<keyword evidence="2" id="KW-1133">Transmembrane helix</keyword>
<sequence length="220" mass="23457">MPYCTSCGAEISRGDAFCSECGTEIGDEHGAGQAPDQTDDESAVDLRSEEQLHEPPVFGTNDEESTGVTNWNFNENSNEVQRETGTDGIDFVHLFVAALAAMVPAFVGYAMATIATNTQLVWVFFLAIPVFTYLLSQRPTTKAIVGGAAFWLAIEAFLSPLVFGIYTVVFASTETTTGAEQAGAAIGGVFLIGLAFVIGLPLGIVLYLLSRRLDPGDSER</sequence>
<accession>A0ABD6DKK1</accession>
<feature type="transmembrane region" description="Helical" evidence="2">
    <location>
        <begin position="184"/>
        <end position="210"/>
    </location>
</feature>
<dbReference type="AlphaFoldDB" id="A0ABD6DKK1"/>
<comment type="caution">
    <text evidence="4">The sequence shown here is derived from an EMBL/GenBank/DDBJ whole genome shotgun (WGS) entry which is preliminary data.</text>
</comment>
<evidence type="ECO:0000259" key="3">
    <source>
        <dbReference type="Pfam" id="PF13240"/>
    </source>
</evidence>
<feature type="domain" description="Zinc-ribbon" evidence="3">
    <location>
        <begin position="3"/>
        <end position="24"/>
    </location>
</feature>